<dbReference type="RefSeq" id="WP_005288929.1">
    <property type="nucleotide sequence ID" value="NZ_CM000961.1"/>
</dbReference>
<dbReference type="InterPro" id="IPR018561">
    <property type="entry name" value="AosR"/>
</dbReference>
<dbReference type="Proteomes" id="UP000004208">
    <property type="component" value="Unassembled WGS sequence"/>
</dbReference>
<dbReference type="STRING" id="585529.HMPREF0291_11003"/>
<evidence type="ECO:0000313" key="1">
    <source>
        <dbReference type="EMBL" id="EFK54623.1"/>
    </source>
</evidence>
<gene>
    <name evidence="1" type="ORF">HMPREF0291_11003</name>
</gene>
<dbReference type="EMBL" id="ACLJ02000002">
    <property type="protein sequence ID" value="EFK54623.1"/>
    <property type="molecule type" value="Genomic_DNA"/>
</dbReference>
<dbReference type="Pfam" id="PF09438">
    <property type="entry name" value="DUF2017"/>
    <property type="match status" value="1"/>
</dbReference>
<sequence length="179" mass="19677">MQPWRRKKGLMRATRFSTVFEPMEREVIGDLTATVSEALIQRAQSAPKDELAEMMDMPSGHTEAPADPSLARLLPDFERAGDEEFDGDNALLRSLHETDIIKAKLANLQVINTALGPTGGVAVSVEEHEAQQVIAALNDMRLYVAAADAPTEAAEQDRDNLVEWLAYCQESLLQALMGE</sequence>
<name>D7WBZ4_9CORY</name>
<dbReference type="AlphaFoldDB" id="D7WBZ4"/>
<proteinExistence type="predicted"/>
<dbReference type="HOGENOM" id="CLU_087287_0_0_11"/>
<evidence type="ECO:0000313" key="2">
    <source>
        <dbReference type="Proteomes" id="UP000004208"/>
    </source>
</evidence>
<organism evidence="1 2">
    <name type="scientific">Corynebacterium genitalium ATCC 33030</name>
    <dbReference type="NCBI Taxonomy" id="585529"/>
    <lineage>
        <taxon>Bacteria</taxon>
        <taxon>Bacillati</taxon>
        <taxon>Actinomycetota</taxon>
        <taxon>Actinomycetes</taxon>
        <taxon>Mycobacteriales</taxon>
        <taxon>Corynebacteriaceae</taxon>
        <taxon>Corynebacterium</taxon>
    </lineage>
</organism>
<accession>D7WBZ4</accession>
<dbReference type="OrthoDB" id="3268479at2"/>
<comment type="caution">
    <text evidence="1">The sequence shown here is derived from an EMBL/GenBank/DDBJ whole genome shotgun (WGS) entry which is preliminary data.</text>
</comment>
<reference evidence="1" key="1">
    <citation type="submission" date="2010-06" db="EMBL/GenBank/DDBJ databases">
        <authorList>
            <person name="Muzny D."/>
            <person name="Qin X."/>
            <person name="Buhay C."/>
            <person name="Dugan-Rocha S."/>
            <person name="Ding Y."/>
            <person name="Chen G."/>
            <person name="Hawes A."/>
            <person name="Holder M."/>
            <person name="Jhangiani S."/>
            <person name="Johnson A."/>
            <person name="Khan Z."/>
            <person name="Li Z."/>
            <person name="Liu W."/>
            <person name="Liu X."/>
            <person name="Perez L."/>
            <person name="Shen H."/>
            <person name="Wang Q."/>
            <person name="Watt J."/>
            <person name="Xi L."/>
            <person name="Xin Y."/>
            <person name="Zhou J."/>
            <person name="Deng J."/>
            <person name="Jiang H."/>
            <person name="Liu Y."/>
            <person name="Qu J."/>
            <person name="Song X.-Z."/>
            <person name="Zhang L."/>
            <person name="Villasana D."/>
            <person name="Johnson A."/>
            <person name="Liu J."/>
            <person name="Liyanage D."/>
            <person name="Lorensuhewa L."/>
            <person name="Robinson T."/>
            <person name="Song A."/>
            <person name="Song B.-B."/>
            <person name="Dinh H."/>
            <person name="Thornton R."/>
            <person name="Coyle M."/>
            <person name="Francisco L."/>
            <person name="Jackson L."/>
            <person name="Javaid M."/>
            <person name="Korchina V."/>
            <person name="Kovar C."/>
            <person name="Mata R."/>
            <person name="Mathew T."/>
            <person name="Ngo R."/>
            <person name="Nguyen L."/>
            <person name="Nguyen N."/>
            <person name="Okwuonu G."/>
            <person name="Ongeri F."/>
            <person name="Pham C."/>
            <person name="Simmons D."/>
            <person name="Wilczek-Boney K."/>
            <person name="Hale W."/>
            <person name="Jakkamsetti A."/>
            <person name="Pham P."/>
            <person name="Ruth R."/>
            <person name="San Lucas F."/>
            <person name="Warren J."/>
            <person name="Zhang J."/>
            <person name="Zhao Z."/>
            <person name="Zhou C."/>
            <person name="Zhu D."/>
            <person name="Lee S."/>
            <person name="Bess C."/>
            <person name="Blankenburg K."/>
            <person name="Forbes L."/>
            <person name="Fu Q."/>
            <person name="Gubbala S."/>
            <person name="Hirani K."/>
            <person name="Jayaseelan J.C."/>
            <person name="Lara F."/>
            <person name="Munidasa M."/>
            <person name="Palculict T."/>
            <person name="Patil S."/>
            <person name="Pu L.-L."/>
            <person name="Saada N."/>
            <person name="Tang L."/>
            <person name="Weissenberger G."/>
            <person name="Zhu Y."/>
            <person name="Hemphill L."/>
            <person name="Shang Y."/>
            <person name="Youmans B."/>
            <person name="Ayvaz T."/>
            <person name="Ross M."/>
            <person name="Santibanez J."/>
            <person name="Aqrawi P."/>
            <person name="Gross S."/>
            <person name="Joshi V."/>
            <person name="Fowler G."/>
            <person name="Nazareth L."/>
            <person name="Reid J."/>
            <person name="Worley K."/>
            <person name="Petrosino J."/>
            <person name="Highlander S."/>
            <person name="Gibbs R."/>
        </authorList>
    </citation>
    <scope>NUCLEOTIDE SEQUENCE [LARGE SCALE GENOMIC DNA]</scope>
    <source>
        <strain evidence="1">ATCC 33030</strain>
    </source>
</reference>
<protein>
    <submittedName>
        <fullName evidence="1">Uncharacterized protein</fullName>
    </submittedName>
</protein>
<dbReference type="eggNOG" id="ENOG5032Z6K">
    <property type="taxonomic scope" value="Bacteria"/>
</dbReference>
<keyword evidence="2" id="KW-1185">Reference proteome</keyword>